<proteinExistence type="predicted"/>
<protein>
    <submittedName>
        <fullName evidence="2">Class IIb bacteriocin, lactobin A/cerein 7B family</fullName>
    </submittedName>
</protein>
<comment type="caution">
    <text evidence="2">The sequence shown here is derived from an EMBL/GenBank/DDBJ whole genome shotgun (WGS) entry which is preliminary data.</text>
</comment>
<organism evidence="2 3">
    <name type="scientific">Neisseria oralis</name>
    <dbReference type="NCBI Taxonomy" id="1107316"/>
    <lineage>
        <taxon>Bacteria</taxon>
        <taxon>Pseudomonadati</taxon>
        <taxon>Pseudomonadota</taxon>
        <taxon>Betaproteobacteria</taxon>
        <taxon>Neisseriales</taxon>
        <taxon>Neisseriaceae</taxon>
        <taxon>Neisseria</taxon>
    </lineage>
</organism>
<keyword evidence="1" id="KW-1133">Transmembrane helix</keyword>
<evidence type="ECO:0000313" key="3">
    <source>
        <dbReference type="Proteomes" id="UP001621964"/>
    </source>
</evidence>
<dbReference type="NCBIfam" id="TIGR03949">
    <property type="entry name" value="bact_IIb_cerein"/>
    <property type="match status" value="1"/>
</dbReference>
<evidence type="ECO:0000313" key="2">
    <source>
        <dbReference type="EMBL" id="MFK7642242.1"/>
    </source>
</evidence>
<sequence>MTVLNSHELEQVSGGFLPLIAAGVIGIGLVIANSPPAY</sequence>
<feature type="transmembrane region" description="Helical" evidence="1">
    <location>
        <begin position="12"/>
        <end position="32"/>
    </location>
</feature>
<dbReference type="RefSeq" id="WP_377079524.1">
    <property type="nucleotide sequence ID" value="NZ_JBJGEB010000006.1"/>
</dbReference>
<keyword evidence="1" id="KW-0472">Membrane</keyword>
<dbReference type="InterPro" id="IPR023991">
    <property type="entry name" value="Bacteriocin_IIb_lactobn/cerein"/>
</dbReference>
<keyword evidence="1" id="KW-0812">Transmembrane</keyword>
<dbReference type="EMBL" id="JBJGEB010000006">
    <property type="protein sequence ID" value="MFK7642242.1"/>
    <property type="molecule type" value="Genomic_DNA"/>
</dbReference>
<keyword evidence="3" id="KW-1185">Reference proteome</keyword>
<gene>
    <name evidence="2" type="ORF">ACI43T_06985</name>
</gene>
<name>A0ABW8Q626_9NEIS</name>
<accession>A0ABW8Q626</accession>
<dbReference type="Proteomes" id="UP001621964">
    <property type="component" value="Unassembled WGS sequence"/>
</dbReference>
<evidence type="ECO:0000256" key="1">
    <source>
        <dbReference type="SAM" id="Phobius"/>
    </source>
</evidence>
<reference evidence="2 3" key="1">
    <citation type="submission" date="2024-11" db="EMBL/GenBank/DDBJ databases">
        <authorList>
            <person name="Mikucki A.G."/>
            <person name="Kahler C.M."/>
        </authorList>
    </citation>
    <scope>NUCLEOTIDE SEQUENCE [LARGE SCALE GENOMIC DNA]</scope>
    <source>
        <strain evidence="2 3">EXNM717</strain>
    </source>
</reference>